<dbReference type="Pfam" id="PF04082">
    <property type="entry name" value="Fungal_trans"/>
    <property type="match status" value="1"/>
</dbReference>
<evidence type="ECO:0000256" key="3">
    <source>
        <dbReference type="ARBA" id="ARBA00022833"/>
    </source>
</evidence>
<evidence type="ECO:0000313" key="12">
    <source>
        <dbReference type="Proteomes" id="UP000249757"/>
    </source>
</evidence>
<proteinExistence type="predicted"/>
<dbReference type="SMART" id="SM00066">
    <property type="entry name" value="GAL4"/>
    <property type="match status" value="1"/>
</dbReference>
<dbReference type="GO" id="GO:0006351">
    <property type="term" value="P:DNA-templated transcription"/>
    <property type="evidence" value="ECO:0007669"/>
    <property type="project" value="InterPro"/>
</dbReference>
<dbReference type="CDD" id="cd12148">
    <property type="entry name" value="fungal_TF_MHR"/>
    <property type="match status" value="1"/>
</dbReference>
<name>A0A921PB36_9PLEO</name>
<evidence type="ECO:0000256" key="7">
    <source>
        <dbReference type="ARBA" id="ARBA00023159"/>
    </source>
</evidence>
<evidence type="ECO:0000256" key="9">
    <source>
        <dbReference type="ARBA" id="ARBA00023242"/>
    </source>
</evidence>
<evidence type="ECO:0000256" key="6">
    <source>
        <dbReference type="ARBA" id="ARBA00023125"/>
    </source>
</evidence>
<keyword evidence="2" id="KW-0479">Metal-binding</keyword>
<organism evidence="11 12">
    <name type="scientific">Pyrenophora tritici-repentis</name>
    <dbReference type="NCBI Taxonomy" id="45151"/>
    <lineage>
        <taxon>Eukaryota</taxon>
        <taxon>Fungi</taxon>
        <taxon>Dikarya</taxon>
        <taxon>Ascomycota</taxon>
        <taxon>Pezizomycotina</taxon>
        <taxon>Dothideomycetes</taxon>
        <taxon>Pleosporomycetidae</taxon>
        <taxon>Pleosporales</taxon>
        <taxon>Pleosporineae</taxon>
        <taxon>Pleosporaceae</taxon>
        <taxon>Pyrenophora</taxon>
    </lineage>
</organism>
<accession>A0A921PB36</accession>
<evidence type="ECO:0000256" key="5">
    <source>
        <dbReference type="ARBA" id="ARBA00023015"/>
    </source>
</evidence>
<dbReference type="EMBL" id="NRDI02000002">
    <property type="protein sequence ID" value="KAI1519183.1"/>
    <property type="molecule type" value="Genomic_DNA"/>
</dbReference>
<evidence type="ECO:0000313" key="11">
    <source>
        <dbReference type="EMBL" id="KAI1519183.1"/>
    </source>
</evidence>
<dbReference type="GO" id="GO:0005634">
    <property type="term" value="C:nucleus"/>
    <property type="evidence" value="ECO:0007669"/>
    <property type="project" value="UniProtKB-SubCell"/>
</dbReference>
<sequence length="737" mass="82522">MRYQRLYMNSFSPRNQSANHSYLLACHGLMLAQSQAKRRSAPQPEEKPAKRTRISRACDQCRLAREKCDGVQPACSTCSGASRQCSYTANPKKRGIQPGYIRTLELALAWLFQQNAENEVALNEKLAKEGASSLLLSRDSKESNKLHRRWRKAKFYTNVDKQLSGGETSRHEQPDDLSHSSDEGSDAEEAPVANGGHRRERSEHAPAVTVSPGLQHPSTAPQVHTTRPSALMPTDSYKLFEVYFTHIQSWLPICEKHDVLKSAYSYPLQGLLAISEQPDSGSYAELWSILAIASLYDTSTNSESSLNTPSAMAVKSYENAKSIIPSELGHFEAGHITALLNLAVFNMAQSQTGAAWLLIGCASRALKIMDQPSLLTNPRHKHIHYGCFLLENMIALQLDQRPYVRKAELNYLGAIDENGLEEWQPWSGFGDPSPDGRRTPLLALSTFNSILELIDILSSIQKPDTTSQKDTVRERLERWKAFLPTQLACVDIESPLPCLTPPLALLQATYHVACFATNPSDLRLKRLFDILEQCRQQLGPQRIPPPIKCLLEYIRRQAAYSGLNDANRTRLQKLREKIMAQWPKQQIPNTTQTHESTFIPFRDQRNALKTANPDPLQSIFPDNSSVAQLPADTHNVFFTDTHSTIEPLLIAASTSQSDTLYPEPIHDLESFFDELASLDRVTRPDNQPQFMQNLGFGPEASMADLFSEYIPMQSSSFATSDVTPPVQFDQYGFYNGG</sequence>
<dbReference type="GO" id="GO:0008270">
    <property type="term" value="F:zinc ion binding"/>
    <property type="evidence" value="ECO:0007669"/>
    <property type="project" value="InterPro"/>
</dbReference>
<dbReference type="Pfam" id="PF00172">
    <property type="entry name" value="Zn_clus"/>
    <property type="match status" value="1"/>
</dbReference>
<comment type="subcellular location">
    <subcellularLocation>
        <location evidence="1">Nucleus</location>
    </subcellularLocation>
</comment>
<dbReference type="InterPro" id="IPR052783">
    <property type="entry name" value="Metabolic/Drug-Res_Regulator"/>
</dbReference>
<feature type="region of interest" description="Disordered" evidence="10">
    <location>
        <begin position="161"/>
        <end position="230"/>
    </location>
</feature>
<dbReference type="GO" id="GO:0045944">
    <property type="term" value="P:positive regulation of transcription by RNA polymerase II"/>
    <property type="evidence" value="ECO:0007669"/>
    <property type="project" value="TreeGrafter"/>
</dbReference>
<protein>
    <submittedName>
        <fullName evidence="11">Fungal-trans multi-domain protein</fullName>
    </submittedName>
</protein>
<dbReference type="GO" id="GO:0003677">
    <property type="term" value="F:DNA binding"/>
    <property type="evidence" value="ECO:0007669"/>
    <property type="project" value="UniProtKB-KW"/>
</dbReference>
<dbReference type="PROSITE" id="PS00463">
    <property type="entry name" value="ZN2_CY6_FUNGAL_1"/>
    <property type="match status" value="1"/>
</dbReference>
<keyword evidence="12" id="KW-1185">Reference proteome</keyword>
<dbReference type="PROSITE" id="PS50048">
    <property type="entry name" value="ZN2_CY6_FUNGAL_2"/>
    <property type="match status" value="1"/>
</dbReference>
<dbReference type="PANTHER" id="PTHR47655">
    <property type="entry name" value="QUINIC ACID UTILIZATION ACTIVATOR"/>
    <property type="match status" value="1"/>
</dbReference>
<evidence type="ECO:0000256" key="8">
    <source>
        <dbReference type="ARBA" id="ARBA00023163"/>
    </source>
</evidence>
<evidence type="ECO:0000256" key="4">
    <source>
        <dbReference type="ARBA" id="ARBA00022911"/>
    </source>
</evidence>
<reference evidence="12" key="1">
    <citation type="journal article" date="2022" name="Microb. Genom.">
        <title>A global pangenome for the wheat fungal pathogen Pyrenophora tritici-repentis and prediction of effector protein structural homology.</title>
        <authorList>
            <person name="Moolhuijzen P.M."/>
            <person name="See P.T."/>
            <person name="Shi G."/>
            <person name="Powell H.R."/>
            <person name="Cockram J."/>
            <person name="Jorgensen L.N."/>
            <person name="Benslimane H."/>
            <person name="Strelkov S.E."/>
            <person name="Turner J."/>
            <person name="Liu Z."/>
            <person name="Moffat C.S."/>
        </authorList>
    </citation>
    <scope>NUCLEOTIDE SEQUENCE [LARGE SCALE GENOMIC DNA]</scope>
</reference>
<dbReference type="InterPro" id="IPR036864">
    <property type="entry name" value="Zn2-C6_fun-type_DNA-bd_sf"/>
</dbReference>
<keyword evidence="4" id="KW-0672">Quinate metabolism</keyword>
<keyword evidence="7" id="KW-0010">Activator</keyword>
<dbReference type="PANTHER" id="PTHR47655:SF2">
    <property type="entry name" value="QUINIC ACID UTILIZATION ACTIVATOR"/>
    <property type="match status" value="1"/>
</dbReference>
<feature type="compositionally biased region" description="Polar residues" evidence="10">
    <location>
        <begin position="216"/>
        <end position="228"/>
    </location>
</feature>
<dbReference type="SUPFAM" id="SSF57701">
    <property type="entry name" value="Zn2/Cys6 DNA-binding domain"/>
    <property type="match status" value="1"/>
</dbReference>
<dbReference type="InterPro" id="IPR007219">
    <property type="entry name" value="XnlR_reg_dom"/>
</dbReference>
<evidence type="ECO:0000256" key="10">
    <source>
        <dbReference type="SAM" id="MobiDB-lite"/>
    </source>
</evidence>
<evidence type="ECO:0000256" key="1">
    <source>
        <dbReference type="ARBA" id="ARBA00004123"/>
    </source>
</evidence>
<dbReference type="Gene3D" id="4.10.240.10">
    <property type="entry name" value="Zn(2)-C6 fungal-type DNA-binding domain"/>
    <property type="match status" value="1"/>
</dbReference>
<dbReference type="Proteomes" id="UP000249757">
    <property type="component" value="Unassembled WGS sequence"/>
</dbReference>
<gene>
    <name evidence="11" type="ORF">Ptr86124_002311</name>
</gene>
<keyword evidence="9" id="KW-0539">Nucleus</keyword>
<dbReference type="AlphaFoldDB" id="A0A921PB36"/>
<dbReference type="GO" id="GO:0000981">
    <property type="term" value="F:DNA-binding transcription factor activity, RNA polymerase II-specific"/>
    <property type="evidence" value="ECO:0007669"/>
    <property type="project" value="InterPro"/>
</dbReference>
<dbReference type="CDD" id="cd00067">
    <property type="entry name" value="GAL4"/>
    <property type="match status" value="1"/>
</dbReference>
<dbReference type="FunFam" id="4.10.240.10:FF:000005">
    <property type="entry name" value="Quinic acid utilization activator"/>
    <property type="match status" value="1"/>
</dbReference>
<dbReference type="InterPro" id="IPR001138">
    <property type="entry name" value="Zn2Cys6_DnaBD"/>
</dbReference>
<keyword evidence="3" id="KW-0862">Zinc</keyword>
<evidence type="ECO:0000256" key="2">
    <source>
        <dbReference type="ARBA" id="ARBA00022723"/>
    </source>
</evidence>
<comment type="caution">
    <text evidence="11">The sequence shown here is derived from an EMBL/GenBank/DDBJ whole genome shotgun (WGS) entry which is preliminary data.</text>
</comment>
<keyword evidence="5" id="KW-0805">Transcription regulation</keyword>
<keyword evidence="6" id="KW-0238">DNA-binding</keyword>
<keyword evidence="8" id="KW-0804">Transcription</keyword>
<feature type="compositionally biased region" description="Basic and acidic residues" evidence="10">
    <location>
        <begin position="168"/>
        <end position="182"/>
    </location>
</feature>